<organism evidence="3 4">
    <name type="scientific">Demequina activiva</name>
    <dbReference type="NCBI Taxonomy" id="1582364"/>
    <lineage>
        <taxon>Bacteria</taxon>
        <taxon>Bacillati</taxon>
        <taxon>Actinomycetota</taxon>
        <taxon>Actinomycetes</taxon>
        <taxon>Micrococcales</taxon>
        <taxon>Demequinaceae</taxon>
        <taxon>Demequina</taxon>
    </lineage>
</organism>
<dbReference type="AlphaFoldDB" id="A0A919Q4H6"/>
<sequence>MTARGPVRWGHVIPAAILAAGAVAVCGALGWWQWTRASEQGEVRQPDPAVPIADLIAPATGASGIGRDVWADGAWADADVALIPDREVEGEPAVLVVRAFRVGADATGTGETATLPVVVGWLAPEDVEGFDAAEPDADRVEGHLRSAEGAAPAPGPEAAPPEGTFWASGLSPAVLAQQWESPLYSALLTATEPEPGLTGLPLPDAERSLDFRSLTYAIEWWLFGAFFVFIAGRWIRDNGRARPRAASPDAPEDPQGGPS</sequence>
<keyword evidence="1" id="KW-0472">Membrane</keyword>
<evidence type="ECO:0000256" key="1">
    <source>
        <dbReference type="RuleBase" id="RU363076"/>
    </source>
</evidence>
<feature type="transmembrane region" description="Helical" evidence="1">
    <location>
        <begin position="12"/>
        <end position="34"/>
    </location>
</feature>
<dbReference type="EMBL" id="BONR01000003">
    <property type="protein sequence ID" value="GIG54756.1"/>
    <property type="molecule type" value="Genomic_DNA"/>
</dbReference>
<comment type="similarity">
    <text evidence="1">Belongs to the SURF1 family.</text>
</comment>
<dbReference type="Proteomes" id="UP000652354">
    <property type="component" value="Unassembled WGS sequence"/>
</dbReference>
<evidence type="ECO:0000313" key="4">
    <source>
        <dbReference type="Proteomes" id="UP000652354"/>
    </source>
</evidence>
<keyword evidence="1" id="KW-0812">Transmembrane</keyword>
<accession>A0A919Q4H6</accession>
<dbReference type="InterPro" id="IPR002994">
    <property type="entry name" value="Surf1/Shy1"/>
</dbReference>
<dbReference type="GO" id="GO:0005886">
    <property type="term" value="C:plasma membrane"/>
    <property type="evidence" value="ECO:0007669"/>
    <property type="project" value="UniProtKB-SubCell"/>
</dbReference>
<evidence type="ECO:0000313" key="3">
    <source>
        <dbReference type="EMBL" id="GIG54756.1"/>
    </source>
</evidence>
<keyword evidence="1" id="KW-1003">Cell membrane</keyword>
<feature type="transmembrane region" description="Helical" evidence="1">
    <location>
        <begin position="214"/>
        <end position="235"/>
    </location>
</feature>
<name>A0A919Q4H6_9MICO</name>
<dbReference type="Pfam" id="PF02104">
    <property type="entry name" value="SURF1"/>
    <property type="match status" value="1"/>
</dbReference>
<proteinExistence type="inferred from homology"/>
<feature type="region of interest" description="Disordered" evidence="2">
    <location>
        <begin position="145"/>
        <end position="165"/>
    </location>
</feature>
<reference evidence="3" key="1">
    <citation type="submission" date="2021-01" db="EMBL/GenBank/DDBJ databases">
        <title>Whole genome shotgun sequence of Demequina activiva NBRC 110675.</title>
        <authorList>
            <person name="Komaki H."/>
            <person name="Tamura T."/>
        </authorList>
    </citation>
    <scope>NUCLEOTIDE SEQUENCE</scope>
    <source>
        <strain evidence="3">NBRC 110675</strain>
    </source>
</reference>
<comment type="caution">
    <text evidence="3">The sequence shown here is derived from an EMBL/GenBank/DDBJ whole genome shotgun (WGS) entry which is preliminary data.</text>
</comment>
<comment type="subcellular location">
    <subcellularLocation>
        <location evidence="1">Cell membrane</location>
        <topology evidence="1">Multi-pass membrane protein</topology>
    </subcellularLocation>
</comment>
<keyword evidence="1" id="KW-1133">Transmembrane helix</keyword>
<evidence type="ECO:0000256" key="2">
    <source>
        <dbReference type="SAM" id="MobiDB-lite"/>
    </source>
</evidence>
<gene>
    <name evidence="3" type="ORF">Dac01nite_15080</name>
</gene>
<keyword evidence="4" id="KW-1185">Reference proteome</keyword>
<protein>
    <recommendedName>
        <fullName evidence="1">SURF1-like protein</fullName>
    </recommendedName>
</protein>